<comment type="caution">
    <text evidence="2">The sequence shown here is derived from an EMBL/GenBank/DDBJ whole genome shotgun (WGS) entry which is preliminary data.</text>
</comment>
<reference evidence="2" key="1">
    <citation type="journal article" date="2019" name="PLoS Negl. Trop. Dis.">
        <title>Revisiting the worldwide diversity of Leptospira species in the environment.</title>
        <authorList>
            <person name="Vincent A.T."/>
            <person name="Schiettekatte O."/>
            <person name="Bourhy P."/>
            <person name="Veyrier F.J."/>
            <person name="Picardeau M."/>
        </authorList>
    </citation>
    <scope>NUCLEOTIDE SEQUENCE [LARGE SCALE GENOMIC DNA]</scope>
    <source>
        <strain evidence="2">SSW15</strain>
    </source>
</reference>
<dbReference type="EMBL" id="RQET01000010">
    <property type="protein sequence ID" value="TGK08708.1"/>
    <property type="molecule type" value="Genomic_DNA"/>
</dbReference>
<dbReference type="AlphaFoldDB" id="A0A4R9GAF3"/>
<organism evidence="2 3">
    <name type="scientific">Leptospira fletcheri</name>
    <dbReference type="NCBI Taxonomy" id="2484981"/>
    <lineage>
        <taxon>Bacteria</taxon>
        <taxon>Pseudomonadati</taxon>
        <taxon>Spirochaetota</taxon>
        <taxon>Spirochaetia</taxon>
        <taxon>Leptospirales</taxon>
        <taxon>Leptospiraceae</taxon>
        <taxon>Leptospira</taxon>
    </lineage>
</organism>
<sequence length="283" mass="32316">MTKSGGTLAELKLILQDLRFLIQKREIPIRRKQGEPDPETMELSWREDWNSTIGQSLGQTPTLTENPSHTRTPPKNLDRNLSCKLCPDRLSAIRHFLVKGRKKVLVLHYSGEFQAGKPSYAKTSPQQIFRSSEAEELFDRLVRKQFGFSMREFYYQEFPACLFAQDKSSESDWKRRTENCKEQANETIRQENIVGIILLGAAATLTFGKDQAAVLLGKTTEFSPGIPMVVLRSPEAILAAEEKRKRTSSEDPSFQEAKKKEIEVKESVLSQLNLFHSLIKDRI</sequence>
<feature type="region of interest" description="Disordered" evidence="1">
    <location>
        <begin position="56"/>
        <end position="78"/>
    </location>
</feature>
<evidence type="ECO:0008006" key="4">
    <source>
        <dbReference type="Google" id="ProtNLM"/>
    </source>
</evidence>
<name>A0A4R9GAF3_9LEPT</name>
<evidence type="ECO:0000256" key="1">
    <source>
        <dbReference type="SAM" id="MobiDB-lite"/>
    </source>
</evidence>
<feature type="compositionally biased region" description="Polar residues" evidence="1">
    <location>
        <begin position="56"/>
        <end position="73"/>
    </location>
</feature>
<proteinExistence type="predicted"/>
<evidence type="ECO:0000313" key="3">
    <source>
        <dbReference type="Proteomes" id="UP000298458"/>
    </source>
</evidence>
<gene>
    <name evidence="2" type="ORF">EHO60_14080</name>
</gene>
<dbReference type="Proteomes" id="UP000298458">
    <property type="component" value="Unassembled WGS sequence"/>
</dbReference>
<evidence type="ECO:0000313" key="2">
    <source>
        <dbReference type="EMBL" id="TGK08708.1"/>
    </source>
</evidence>
<dbReference type="OrthoDB" id="341793at2"/>
<protein>
    <recommendedName>
        <fullName evidence="4">Uracil-DNA glycosylase</fullName>
    </recommendedName>
</protein>
<keyword evidence="3" id="KW-1185">Reference proteome</keyword>
<dbReference type="RefSeq" id="WP_135768853.1">
    <property type="nucleotide sequence ID" value="NZ_RQET01000010.1"/>
</dbReference>
<accession>A0A4R9GAF3</accession>